<gene>
    <name evidence="12" type="ORF">ACFSDB_03345</name>
</gene>
<dbReference type="RefSeq" id="WP_204890998.1">
    <property type="nucleotide sequence ID" value="NZ_JBHUFW010000004.1"/>
</dbReference>
<reference evidence="13" key="1">
    <citation type="journal article" date="2019" name="Int. J. Syst. Evol. Microbiol.">
        <title>The Global Catalogue of Microorganisms (GCM) 10K type strain sequencing project: providing services to taxonomists for standard genome sequencing and annotation.</title>
        <authorList>
            <consortium name="The Broad Institute Genomics Platform"/>
            <consortium name="The Broad Institute Genome Sequencing Center for Infectious Disease"/>
            <person name="Wu L."/>
            <person name="Ma J."/>
        </authorList>
    </citation>
    <scope>NUCLEOTIDE SEQUENCE [LARGE SCALE GENOMIC DNA]</scope>
    <source>
        <strain evidence="13">CGMCC 1.15475</strain>
    </source>
</reference>
<dbReference type="Gene3D" id="3.50.30.30">
    <property type="match status" value="1"/>
</dbReference>
<evidence type="ECO:0000256" key="1">
    <source>
        <dbReference type="ARBA" id="ARBA00011073"/>
    </source>
</evidence>
<organism evidence="12 13">
    <name type="scientific">Planococcus chinensis</name>
    <dbReference type="NCBI Taxonomy" id="272917"/>
    <lineage>
        <taxon>Bacteria</taxon>
        <taxon>Bacillati</taxon>
        <taxon>Bacillota</taxon>
        <taxon>Bacilli</taxon>
        <taxon>Bacillales</taxon>
        <taxon>Caryophanaceae</taxon>
        <taxon>Planococcus</taxon>
    </lineage>
</organism>
<protein>
    <submittedName>
        <fullName evidence="12">S8 family serine peptidase</fullName>
    </submittedName>
</protein>
<evidence type="ECO:0000256" key="2">
    <source>
        <dbReference type="ARBA" id="ARBA00022512"/>
    </source>
</evidence>
<evidence type="ECO:0000256" key="5">
    <source>
        <dbReference type="ARBA" id="ARBA00022729"/>
    </source>
</evidence>
<evidence type="ECO:0000313" key="12">
    <source>
        <dbReference type="EMBL" id="MFD1861945.1"/>
    </source>
</evidence>
<keyword evidence="2" id="KW-0134">Cell wall</keyword>
<evidence type="ECO:0000259" key="10">
    <source>
        <dbReference type="Pfam" id="PF00082"/>
    </source>
</evidence>
<sequence>MKNLSFSKSFLVFLTIVLILALFPAIHTEAAPTKSQLDMQAAIAEQLKMREGAPRLHPDLQKISGNKTVGVIVHFTEKPVGLERGIRSLQGKAVTAAQTDTIEAQVGKQQAAAKTAMNQQGIAFTEGQSYSTVLNGIATTVKASDLPKLLKIKGVAFVEPDRQFRTLAAPSNSNTVTPSFVKSQAFLGVEKLWQEGLQGQGVKVAVLDTGIDPNHPEFKGIYKGGKNFVPFSPHYTVKRAPDDASETRPSERPPSLPKVDAFGFPFETFHGTHVAGTLAAIGANRFGFKGVAPKVDLYAYRVFGAYSTASMSWILAGMEEAVKQDMDIINLSFGAITTSEADAAAFAVNNAMLSGTVTVSAMGNAGQFRGSIGSPATSRLGISVGNSTIPEERHTATVNLKAGNITVAKTVNMIAAVTGTSPGKQFPNALELVAVPGAGNKTDYKNLAVKGKAVLVSVGSIEIIDKIKIAKEMGAAAILVHNIRNGFNAPGPSGTYLNDGFEFIPAFDLSQTDGEALRRQLLNGKGSAKFSNIKLTLTKGDEIDATSSSGPSTPNFDLKPDLVAPGTSIMSAIPMYKADNPKADYSKAYVRFTGTSMASPHVAGVAALILQAHPDWTPFDVKVALMNTAKLLDTNKYDVFAQGAGRVQAYDAVHPPFLAYSIDKAVLNATGALVDNKKGSVTFGMQPLSQGNISVTKKVIVKDILRKGGAYKVSVETKKSFGNAKVTVDKTAFTLKGEQVLNVKLTASKNAEAAEDSEILGYIHISNGSKRATLPFAASFSPTKTVEVQNLQVTETDLSFNGDGKNDSANITYRLTGGVGKNAIELWDLMNPGGGAFGDGYIGFVHASESMKAGVHKMPLLGLYRPWSGEPAKRIPDGMYQLHFMAEPADGASTYVFSLGSIIFVKSTPPKISGSVTAGRAIGKVADPYLAYNTELLKLGEPFDINSKLHASYILNGRGKSVPVELDQNGAFAFDVPGFREGVDTLTFIVVDEAANRGKALLK</sequence>
<feature type="domain" description="Peptidase S8/S53" evidence="10">
    <location>
        <begin position="199"/>
        <end position="645"/>
    </location>
</feature>
<keyword evidence="13" id="KW-1185">Reference proteome</keyword>
<evidence type="ECO:0000259" key="11">
    <source>
        <dbReference type="Pfam" id="PF02225"/>
    </source>
</evidence>
<keyword evidence="4 8" id="KW-0645">Protease</keyword>
<accession>A0ABW4QED3</accession>
<feature type="active site" description="Charge relay system" evidence="8">
    <location>
        <position position="208"/>
    </location>
</feature>
<dbReference type="InterPro" id="IPR023828">
    <property type="entry name" value="Peptidase_S8_Ser-AS"/>
</dbReference>
<evidence type="ECO:0000256" key="8">
    <source>
        <dbReference type="PROSITE-ProRule" id="PRU01240"/>
    </source>
</evidence>
<keyword evidence="5" id="KW-0732">Signal</keyword>
<dbReference type="Proteomes" id="UP001597273">
    <property type="component" value="Unassembled WGS sequence"/>
</dbReference>
<dbReference type="SUPFAM" id="SSF52743">
    <property type="entry name" value="Subtilisin-like"/>
    <property type="match status" value="1"/>
</dbReference>
<dbReference type="InterPro" id="IPR015500">
    <property type="entry name" value="Peptidase_S8_subtilisin-rel"/>
</dbReference>
<evidence type="ECO:0000256" key="7">
    <source>
        <dbReference type="ARBA" id="ARBA00022825"/>
    </source>
</evidence>
<keyword evidence="6 8" id="KW-0378">Hydrolase</keyword>
<comment type="similarity">
    <text evidence="1 8 9">Belongs to the peptidase S8 family.</text>
</comment>
<name>A0ABW4QED3_9BACL</name>
<dbReference type="Pfam" id="PF00082">
    <property type="entry name" value="Peptidase_S8"/>
    <property type="match status" value="1"/>
</dbReference>
<dbReference type="InterPro" id="IPR000209">
    <property type="entry name" value="Peptidase_S8/S53_dom"/>
</dbReference>
<comment type="caution">
    <text evidence="12">The sequence shown here is derived from an EMBL/GenBank/DDBJ whole genome shotgun (WGS) entry which is preliminary data.</text>
</comment>
<evidence type="ECO:0000256" key="4">
    <source>
        <dbReference type="ARBA" id="ARBA00022670"/>
    </source>
</evidence>
<evidence type="ECO:0000256" key="3">
    <source>
        <dbReference type="ARBA" id="ARBA00022525"/>
    </source>
</evidence>
<dbReference type="SUPFAM" id="SSF52025">
    <property type="entry name" value="PA domain"/>
    <property type="match status" value="1"/>
</dbReference>
<dbReference type="InterPro" id="IPR050131">
    <property type="entry name" value="Peptidase_S8_subtilisin-like"/>
</dbReference>
<dbReference type="EMBL" id="JBHUFW010000004">
    <property type="protein sequence ID" value="MFD1861945.1"/>
    <property type="molecule type" value="Genomic_DNA"/>
</dbReference>
<dbReference type="PROSITE" id="PS00137">
    <property type="entry name" value="SUBTILASE_HIS"/>
    <property type="match status" value="1"/>
</dbReference>
<keyword evidence="3" id="KW-0964">Secreted</keyword>
<dbReference type="InterPro" id="IPR003137">
    <property type="entry name" value="PA_domain"/>
</dbReference>
<dbReference type="PROSITE" id="PS00136">
    <property type="entry name" value="SUBTILASE_ASP"/>
    <property type="match status" value="1"/>
</dbReference>
<evidence type="ECO:0000256" key="6">
    <source>
        <dbReference type="ARBA" id="ARBA00022801"/>
    </source>
</evidence>
<dbReference type="PRINTS" id="PR00723">
    <property type="entry name" value="SUBTILISIN"/>
</dbReference>
<feature type="domain" description="PA" evidence="11">
    <location>
        <begin position="431"/>
        <end position="517"/>
    </location>
</feature>
<dbReference type="InterPro" id="IPR036852">
    <property type="entry name" value="Peptidase_S8/S53_dom_sf"/>
</dbReference>
<evidence type="ECO:0000313" key="13">
    <source>
        <dbReference type="Proteomes" id="UP001597273"/>
    </source>
</evidence>
<dbReference type="PROSITE" id="PS51892">
    <property type="entry name" value="SUBTILASE"/>
    <property type="match status" value="1"/>
</dbReference>
<dbReference type="InterPro" id="IPR022398">
    <property type="entry name" value="Peptidase_S8_His-AS"/>
</dbReference>
<proteinExistence type="inferred from homology"/>
<evidence type="ECO:0000256" key="9">
    <source>
        <dbReference type="RuleBase" id="RU003355"/>
    </source>
</evidence>
<feature type="active site" description="Charge relay system" evidence="8">
    <location>
        <position position="270"/>
    </location>
</feature>
<dbReference type="PROSITE" id="PS00138">
    <property type="entry name" value="SUBTILASE_SER"/>
    <property type="match status" value="1"/>
</dbReference>
<dbReference type="Gene3D" id="3.40.50.200">
    <property type="entry name" value="Peptidase S8/S53 domain"/>
    <property type="match status" value="1"/>
</dbReference>
<dbReference type="InterPro" id="IPR023827">
    <property type="entry name" value="Peptidase_S8_Asp-AS"/>
</dbReference>
<dbReference type="InterPro" id="IPR046450">
    <property type="entry name" value="PA_dom_sf"/>
</dbReference>
<dbReference type="CDD" id="cd07474">
    <property type="entry name" value="Peptidases_S8_subtilisin_Vpr-like"/>
    <property type="match status" value="1"/>
</dbReference>
<dbReference type="Pfam" id="PF02225">
    <property type="entry name" value="PA"/>
    <property type="match status" value="1"/>
</dbReference>
<dbReference type="InterPro" id="IPR034213">
    <property type="entry name" value="S8_Vpr-like"/>
</dbReference>
<dbReference type="PANTHER" id="PTHR43806">
    <property type="entry name" value="PEPTIDASE S8"/>
    <property type="match status" value="1"/>
</dbReference>
<dbReference type="PANTHER" id="PTHR43806:SF65">
    <property type="entry name" value="SERINE PROTEASE APRX"/>
    <property type="match status" value="1"/>
</dbReference>
<keyword evidence="7 8" id="KW-0720">Serine protease</keyword>
<feature type="active site" description="Charge relay system" evidence="8">
    <location>
        <position position="596"/>
    </location>
</feature>